<dbReference type="InterPro" id="IPR004254">
    <property type="entry name" value="AdipoR/HlyIII-related"/>
</dbReference>
<feature type="transmembrane region" description="Helical" evidence="8">
    <location>
        <begin position="123"/>
        <end position="146"/>
    </location>
</feature>
<dbReference type="PANTHER" id="PTHR20855:SF52">
    <property type="entry name" value="ADIPONECTIN RECEPTOR PROTEIN"/>
    <property type="match status" value="1"/>
</dbReference>
<dbReference type="OrthoDB" id="5585746at2759"/>
<feature type="transmembrane region" description="Helical" evidence="8">
    <location>
        <begin position="223"/>
        <end position="241"/>
    </location>
</feature>
<reference evidence="10 11" key="1">
    <citation type="submission" date="2019-03" db="EMBL/GenBank/DDBJ databases">
        <authorList>
            <person name="Gaulin E."/>
            <person name="Dumas B."/>
        </authorList>
    </citation>
    <scope>NUCLEOTIDE SEQUENCE [LARGE SCALE GENOMIC DNA]</scope>
    <source>
        <strain evidence="10">CBS 568.67</strain>
    </source>
</reference>
<reference evidence="9" key="2">
    <citation type="submission" date="2019-06" db="EMBL/GenBank/DDBJ databases">
        <title>Genomics analysis of Aphanomyces spp. identifies a new class of oomycete effector associated with host adaptation.</title>
        <authorList>
            <person name="Gaulin E."/>
        </authorList>
    </citation>
    <scope>NUCLEOTIDE SEQUENCE</scope>
    <source>
        <strain evidence="9">CBS 578.67</strain>
    </source>
</reference>
<keyword evidence="5 8" id="KW-0472">Membrane</keyword>
<protein>
    <submittedName>
        <fullName evidence="10">Aste57867_12397 protein</fullName>
    </submittedName>
</protein>
<feature type="transmembrane region" description="Helical" evidence="8">
    <location>
        <begin position="158"/>
        <end position="179"/>
    </location>
</feature>
<feature type="transmembrane region" description="Helical" evidence="8">
    <location>
        <begin position="191"/>
        <end position="211"/>
    </location>
</feature>
<proteinExistence type="inferred from homology"/>
<name>A0A485KVX2_9STRA</name>
<keyword evidence="11" id="KW-1185">Reference proteome</keyword>
<evidence type="ECO:0000256" key="5">
    <source>
        <dbReference type="ARBA" id="ARBA00023136"/>
    </source>
</evidence>
<comment type="similarity">
    <text evidence="2">Belongs to the ADIPOR family.</text>
</comment>
<sequence>MPRSSAVYNHSSLPSRVGRSDHRRQLNYDKVTVLQDVAIPEFNEDMSAVAALIHPADLSSSSSLASQPTTSKAKTKHLATHGTLHTHGFAFLGDNHYIRSGYRLHYSATDCLRSLFEWHNETWNVWIHVVGSLAFATLLAIEMFAADALPEDIPVDRWPLWLFLGSVSLCFALSSLYHLMYVQDAATASLYLRFDFAGILVLIFGAAVPLLHYTFFCSPALRTLYVGLSSVVGLLAFVATFQPAFSECRFVRLGVFGATILTLCIVPLTHVLIETGPTSPQFTAMLQPLVVCLVFNVPGVLFYAARVPERWSPGSFDVVGSSHQWWHLCVALAAVTYFSQVQVQYAWRRTTGCPVDAP</sequence>
<feature type="binding site" evidence="6">
    <location>
        <position position="323"/>
    </location>
    <ligand>
        <name>Zn(2+)</name>
        <dbReference type="ChEBI" id="CHEBI:29105"/>
    </ligand>
</feature>
<evidence type="ECO:0000256" key="8">
    <source>
        <dbReference type="SAM" id="Phobius"/>
    </source>
</evidence>
<keyword evidence="3 8" id="KW-0812">Transmembrane</keyword>
<dbReference type="GO" id="GO:0016020">
    <property type="term" value="C:membrane"/>
    <property type="evidence" value="ECO:0007669"/>
    <property type="project" value="UniProtKB-SubCell"/>
</dbReference>
<keyword evidence="6" id="KW-0479">Metal-binding</keyword>
<dbReference type="GO" id="GO:0046872">
    <property type="term" value="F:metal ion binding"/>
    <property type="evidence" value="ECO:0007669"/>
    <property type="project" value="UniProtKB-KW"/>
</dbReference>
<comment type="subcellular location">
    <subcellularLocation>
        <location evidence="1">Membrane</location>
        <topology evidence="1">Multi-pass membrane protein</topology>
    </subcellularLocation>
</comment>
<organism evidence="10 11">
    <name type="scientific">Aphanomyces stellatus</name>
    <dbReference type="NCBI Taxonomy" id="120398"/>
    <lineage>
        <taxon>Eukaryota</taxon>
        <taxon>Sar</taxon>
        <taxon>Stramenopiles</taxon>
        <taxon>Oomycota</taxon>
        <taxon>Saprolegniomycetes</taxon>
        <taxon>Saprolegniales</taxon>
        <taxon>Verrucalvaceae</taxon>
        <taxon>Aphanomyces</taxon>
    </lineage>
</organism>
<evidence type="ECO:0000256" key="6">
    <source>
        <dbReference type="PIRSR" id="PIRSR604254-1"/>
    </source>
</evidence>
<evidence type="ECO:0000313" key="9">
    <source>
        <dbReference type="EMBL" id="KAF0696878.1"/>
    </source>
</evidence>
<dbReference type="Pfam" id="PF03006">
    <property type="entry name" value="HlyIII"/>
    <property type="match status" value="1"/>
</dbReference>
<keyword evidence="4 8" id="KW-1133">Transmembrane helix</keyword>
<dbReference type="GO" id="GO:0038023">
    <property type="term" value="F:signaling receptor activity"/>
    <property type="evidence" value="ECO:0007669"/>
    <property type="project" value="TreeGrafter"/>
</dbReference>
<dbReference type="EMBL" id="VJMH01005360">
    <property type="protein sequence ID" value="KAF0696878.1"/>
    <property type="molecule type" value="Genomic_DNA"/>
</dbReference>
<keyword evidence="6" id="KW-0862">Zinc</keyword>
<dbReference type="AlphaFoldDB" id="A0A485KVX2"/>
<gene>
    <name evidence="10" type="primary">Aste57867_12397</name>
    <name evidence="9" type="ORF">As57867_012351</name>
    <name evidence="10" type="ORF">ASTE57867_12397</name>
</gene>
<evidence type="ECO:0000256" key="2">
    <source>
        <dbReference type="ARBA" id="ARBA00007018"/>
    </source>
</evidence>
<accession>A0A485KVX2</accession>
<dbReference type="PANTHER" id="PTHR20855">
    <property type="entry name" value="ADIPOR/PROGESTIN RECEPTOR-RELATED"/>
    <property type="match status" value="1"/>
</dbReference>
<evidence type="ECO:0000256" key="1">
    <source>
        <dbReference type="ARBA" id="ARBA00004141"/>
    </source>
</evidence>
<feature type="transmembrane region" description="Helical" evidence="8">
    <location>
        <begin position="253"/>
        <end position="273"/>
    </location>
</feature>
<feature type="region of interest" description="Disordered" evidence="7">
    <location>
        <begin position="1"/>
        <end position="21"/>
    </location>
</feature>
<dbReference type="EMBL" id="CAADRA010005381">
    <property type="protein sequence ID" value="VFT89248.1"/>
    <property type="molecule type" value="Genomic_DNA"/>
</dbReference>
<feature type="compositionally biased region" description="Polar residues" evidence="7">
    <location>
        <begin position="1"/>
        <end position="14"/>
    </location>
</feature>
<evidence type="ECO:0000313" key="10">
    <source>
        <dbReference type="EMBL" id="VFT89248.1"/>
    </source>
</evidence>
<evidence type="ECO:0000256" key="3">
    <source>
        <dbReference type="ARBA" id="ARBA00022692"/>
    </source>
</evidence>
<feature type="binding site" evidence="6">
    <location>
        <position position="178"/>
    </location>
    <ligand>
        <name>Zn(2+)</name>
        <dbReference type="ChEBI" id="CHEBI:29105"/>
    </ligand>
</feature>
<evidence type="ECO:0000313" key="11">
    <source>
        <dbReference type="Proteomes" id="UP000332933"/>
    </source>
</evidence>
<evidence type="ECO:0000256" key="4">
    <source>
        <dbReference type="ARBA" id="ARBA00022989"/>
    </source>
</evidence>
<feature type="binding site" evidence="6">
    <location>
        <position position="327"/>
    </location>
    <ligand>
        <name>Zn(2+)</name>
        <dbReference type="ChEBI" id="CHEBI:29105"/>
    </ligand>
</feature>
<evidence type="ECO:0000256" key="7">
    <source>
        <dbReference type="SAM" id="MobiDB-lite"/>
    </source>
</evidence>
<dbReference type="Proteomes" id="UP000332933">
    <property type="component" value="Unassembled WGS sequence"/>
</dbReference>
<feature type="transmembrane region" description="Helical" evidence="8">
    <location>
        <begin position="285"/>
        <end position="305"/>
    </location>
</feature>